<keyword evidence="4 7" id="KW-0326">Glycosidase</keyword>
<organism evidence="8 9">
    <name type="scientific">Lachnospira intestinalis</name>
    <dbReference type="NCBI Taxonomy" id="3133158"/>
    <lineage>
        <taxon>Bacteria</taxon>
        <taxon>Bacillati</taxon>
        <taxon>Bacillota</taxon>
        <taxon>Clostridia</taxon>
        <taxon>Lachnospirales</taxon>
        <taxon>Lachnospiraceae</taxon>
        <taxon>Lachnospira</taxon>
    </lineage>
</organism>
<dbReference type="PRINTS" id="PR00131">
    <property type="entry name" value="GLHYDRLASE1"/>
</dbReference>
<dbReference type="PROSITE" id="PS00653">
    <property type="entry name" value="GLYCOSYL_HYDROL_F1_2"/>
    <property type="match status" value="1"/>
</dbReference>
<dbReference type="PROSITE" id="PS00572">
    <property type="entry name" value="GLYCOSYL_HYDROL_F1_1"/>
    <property type="match status" value="1"/>
</dbReference>
<keyword evidence="9" id="KW-1185">Reference proteome</keyword>
<evidence type="ECO:0000313" key="9">
    <source>
        <dbReference type="Proteomes" id="UP001546774"/>
    </source>
</evidence>
<dbReference type="Proteomes" id="UP001546774">
    <property type="component" value="Unassembled WGS sequence"/>
</dbReference>
<evidence type="ECO:0000256" key="5">
    <source>
        <dbReference type="PROSITE-ProRule" id="PRU10055"/>
    </source>
</evidence>
<evidence type="ECO:0000256" key="2">
    <source>
        <dbReference type="ARBA" id="ARBA00012744"/>
    </source>
</evidence>
<sequence length="462" mass="52652">MKHINFPKDFIWGTASSSYQTEGAYNRDGKGASIWDTFCQKSGVIADSSDGTLACCYYDNYEEDIRFMADAGIRAYRFSVSWPRIFPNGDDPAVNPLGLAFYDRVIDCCIRYGIQPHITLFHWDLPQSLSDRGGWLSAHTIEAFVRYAAVICEHFSDRVTYFSTINEPQIITKMGYYDGLHAPGYRLSMLETLDILHALAKAHALAVPAMRRAAKKPVKIGFSSTGNLCYPCSENEADICAARTMTFANTKENILFCHHIFCDAVINGLAPDFEALAPEITADLKSDDTLNFVTQHLKNVWNDCSELNPPLDFLGLNIYNGRKAGADGFTKRYAGFPKTALKWPVTPEVMNWGTRFLYERYHLPIFITENGLSCNDHIFLDGKVHDAERIDFLTRYLLQLSESIKEGTPVMGYFHWSFTDNFEWHSGYDERFGLVYIDYPTQKRIPKDSYYWYRNLIADSAE</sequence>
<comment type="similarity">
    <text evidence="1 6">Belongs to the glycosyl hydrolase 1 family.</text>
</comment>
<dbReference type="PANTHER" id="PTHR10353:SF36">
    <property type="entry name" value="LP05116P"/>
    <property type="match status" value="1"/>
</dbReference>
<evidence type="ECO:0000256" key="7">
    <source>
        <dbReference type="RuleBase" id="RU004468"/>
    </source>
</evidence>
<dbReference type="EC" id="3.2.1.21" evidence="2"/>
<dbReference type="PANTHER" id="PTHR10353">
    <property type="entry name" value="GLYCOSYL HYDROLASE"/>
    <property type="match status" value="1"/>
</dbReference>
<evidence type="ECO:0000256" key="1">
    <source>
        <dbReference type="ARBA" id="ARBA00010838"/>
    </source>
</evidence>
<evidence type="ECO:0000256" key="3">
    <source>
        <dbReference type="ARBA" id="ARBA00022801"/>
    </source>
</evidence>
<dbReference type="InterPro" id="IPR001360">
    <property type="entry name" value="Glyco_hydro_1"/>
</dbReference>
<accession>A0ABV1H4H8</accession>
<reference evidence="8" key="1">
    <citation type="submission" date="2024-03" db="EMBL/GenBank/DDBJ databases">
        <title>Human intestinal bacterial collection.</title>
        <authorList>
            <person name="Pauvert C."/>
            <person name="Hitch T.C.A."/>
            <person name="Clavel T."/>
        </authorList>
    </citation>
    <scope>NUCLEOTIDE SEQUENCE [LARGE SCALE GENOMIC DNA]</scope>
    <source>
        <strain evidence="8">CLA-AA-H89B</strain>
    </source>
</reference>
<evidence type="ECO:0000256" key="6">
    <source>
        <dbReference type="RuleBase" id="RU003690"/>
    </source>
</evidence>
<evidence type="ECO:0000313" key="8">
    <source>
        <dbReference type="EMBL" id="MEQ2554610.1"/>
    </source>
</evidence>
<dbReference type="EMBL" id="JBBMFS010000004">
    <property type="protein sequence ID" value="MEQ2554610.1"/>
    <property type="molecule type" value="Genomic_DNA"/>
</dbReference>
<feature type="active site" description="Nucleophile" evidence="5">
    <location>
        <position position="369"/>
    </location>
</feature>
<evidence type="ECO:0000256" key="4">
    <source>
        <dbReference type="ARBA" id="ARBA00023295"/>
    </source>
</evidence>
<comment type="caution">
    <text evidence="8">The sequence shown here is derived from an EMBL/GenBank/DDBJ whole genome shotgun (WGS) entry which is preliminary data.</text>
</comment>
<dbReference type="Gene3D" id="3.20.20.80">
    <property type="entry name" value="Glycosidases"/>
    <property type="match status" value="1"/>
</dbReference>
<dbReference type="Pfam" id="PF00232">
    <property type="entry name" value="Glyco_hydro_1"/>
    <property type="match status" value="1"/>
</dbReference>
<protein>
    <recommendedName>
        <fullName evidence="2">beta-glucosidase</fullName>
        <ecNumber evidence="2">3.2.1.21</ecNumber>
    </recommendedName>
</protein>
<dbReference type="InterPro" id="IPR033132">
    <property type="entry name" value="GH_1_N_CS"/>
</dbReference>
<proteinExistence type="inferred from homology"/>
<keyword evidence="3 7" id="KW-0378">Hydrolase</keyword>
<dbReference type="SUPFAM" id="SSF51445">
    <property type="entry name" value="(Trans)glycosidases"/>
    <property type="match status" value="1"/>
</dbReference>
<dbReference type="InterPro" id="IPR017853">
    <property type="entry name" value="GH"/>
</dbReference>
<dbReference type="InterPro" id="IPR018120">
    <property type="entry name" value="Glyco_hydro_1_AS"/>
</dbReference>
<name>A0ABV1H4H8_9FIRM</name>
<gene>
    <name evidence="8" type="ORF">WMO37_06185</name>
</gene>